<feature type="transmembrane region" description="Helical" evidence="1">
    <location>
        <begin position="20"/>
        <end position="39"/>
    </location>
</feature>
<dbReference type="Proteomes" id="UP000199495">
    <property type="component" value="Unassembled WGS sequence"/>
</dbReference>
<dbReference type="EMBL" id="FNCS01000003">
    <property type="protein sequence ID" value="SDG52198.1"/>
    <property type="molecule type" value="Genomic_DNA"/>
</dbReference>
<proteinExistence type="predicted"/>
<keyword evidence="3" id="KW-1185">Reference proteome</keyword>
<gene>
    <name evidence="2" type="ORF">SAMN04487974_103339</name>
</gene>
<evidence type="ECO:0000256" key="1">
    <source>
        <dbReference type="SAM" id="Phobius"/>
    </source>
</evidence>
<reference evidence="2 3" key="1">
    <citation type="submission" date="2016-10" db="EMBL/GenBank/DDBJ databases">
        <authorList>
            <person name="de Groot N.N."/>
        </authorList>
    </citation>
    <scope>NUCLEOTIDE SEQUENCE [LARGE SCALE GENOMIC DNA]</scope>
    <source>
        <strain evidence="2 3">CGMCC 1.10267</strain>
    </source>
</reference>
<keyword evidence="1" id="KW-0472">Membrane</keyword>
<evidence type="ECO:0000313" key="2">
    <source>
        <dbReference type="EMBL" id="SDG52198.1"/>
    </source>
</evidence>
<dbReference type="STRING" id="440168.SAMN04487974_103339"/>
<keyword evidence="1" id="KW-1133">Transmembrane helix</keyword>
<name>A0A1G7UY35_9HYPH</name>
<organism evidence="2 3">
    <name type="scientific">Pelagibacterium luteolum</name>
    <dbReference type="NCBI Taxonomy" id="440168"/>
    <lineage>
        <taxon>Bacteria</taxon>
        <taxon>Pseudomonadati</taxon>
        <taxon>Pseudomonadota</taxon>
        <taxon>Alphaproteobacteria</taxon>
        <taxon>Hyphomicrobiales</taxon>
        <taxon>Devosiaceae</taxon>
        <taxon>Pelagibacterium</taxon>
    </lineage>
</organism>
<accession>A0A1G7UY35</accession>
<evidence type="ECO:0000313" key="3">
    <source>
        <dbReference type="Proteomes" id="UP000199495"/>
    </source>
</evidence>
<protein>
    <submittedName>
        <fullName evidence="2">Uncharacterized protein</fullName>
    </submittedName>
</protein>
<keyword evidence="1" id="KW-0812">Transmembrane</keyword>
<sequence>MSRPIAARIGLHWHQKAANWLALTGALSIVTYVVAVHGLT</sequence>
<dbReference type="AlphaFoldDB" id="A0A1G7UY35"/>